<protein>
    <submittedName>
        <fullName evidence="4">Terminase small subunit</fullName>
    </submittedName>
</protein>
<dbReference type="Gene3D" id="1.10.10.1400">
    <property type="entry name" value="Terminase, small subunit, N-terminal DNA-binding domain, HTH motif"/>
    <property type="match status" value="1"/>
</dbReference>
<sequence>MAINEKQRRFCEEYLIDLNATKAAIRAGYSEKTAAQIGCENLIKPDIIDYLNIRRSEISEKTEISQEWVMKRLKDISDRCMTVEPVMEFDNNTKSMKETGEYKFDSSGANKATELIGKHLGMFITRIDATTKGESLNNEKRPVMTLPDGTTLEL</sequence>
<gene>
    <name evidence="4" type="ORF">OL497_07820</name>
</gene>
<dbReference type="RefSeq" id="WP_264729313.1">
    <property type="nucleotide sequence ID" value="NZ_JAPDNR010000001.1"/>
</dbReference>
<proteinExistence type="predicted"/>
<keyword evidence="2" id="KW-0231">Viral genome packaging</keyword>
<keyword evidence="5" id="KW-1185">Reference proteome</keyword>
<dbReference type="EMBL" id="JAPDNS010000001">
    <property type="protein sequence ID" value="MCW3483794.1"/>
    <property type="molecule type" value="Genomic_DNA"/>
</dbReference>
<dbReference type="PANTHER" id="PTHR41328:SF2">
    <property type="entry name" value="TERMINASE SMALL SUBUNIT"/>
    <property type="match status" value="1"/>
</dbReference>
<evidence type="ECO:0000256" key="3">
    <source>
        <dbReference type="SAM" id="MobiDB-lite"/>
    </source>
</evidence>
<accession>A0ABT3IIM9</accession>
<organism evidence="4 5">
    <name type="scientific">Chitinophaga nivalis</name>
    <dbReference type="NCBI Taxonomy" id="2991709"/>
    <lineage>
        <taxon>Bacteria</taxon>
        <taxon>Pseudomonadati</taxon>
        <taxon>Bacteroidota</taxon>
        <taxon>Chitinophagia</taxon>
        <taxon>Chitinophagales</taxon>
        <taxon>Chitinophagaceae</taxon>
        <taxon>Chitinophaga</taxon>
    </lineage>
</organism>
<keyword evidence="1" id="KW-1188">Viral release from host cell</keyword>
<comment type="caution">
    <text evidence="4">The sequence shown here is derived from an EMBL/GenBank/DDBJ whole genome shotgun (WGS) entry which is preliminary data.</text>
</comment>
<evidence type="ECO:0000313" key="4">
    <source>
        <dbReference type="EMBL" id="MCW3483794.1"/>
    </source>
</evidence>
<dbReference type="Pfam" id="PF03592">
    <property type="entry name" value="Terminase_2"/>
    <property type="match status" value="1"/>
</dbReference>
<dbReference type="PANTHER" id="PTHR41328">
    <property type="entry name" value="TERMINASE SMALL SUBUNIT-RELATED"/>
    <property type="match status" value="1"/>
</dbReference>
<dbReference type="InterPro" id="IPR038713">
    <property type="entry name" value="Terminase_Gp1_N_sf"/>
</dbReference>
<name>A0ABT3IIM9_9BACT</name>
<feature type="region of interest" description="Disordered" evidence="3">
    <location>
        <begin position="135"/>
        <end position="154"/>
    </location>
</feature>
<evidence type="ECO:0000313" key="5">
    <source>
        <dbReference type="Proteomes" id="UP001207742"/>
    </source>
</evidence>
<dbReference type="Proteomes" id="UP001207742">
    <property type="component" value="Unassembled WGS sequence"/>
</dbReference>
<dbReference type="InterPro" id="IPR005335">
    <property type="entry name" value="Terminase_ssu"/>
</dbReference>
<reference evidence="4 5" key="1">
    <citation type="submission" date="2022-10" db="EMBL/GenBank/DDBJ databases">
        <title>Chitinophaga nivalis PC15 sp. nov., isolated from Pyeongchang county, South Korea.</title>
        <authorList>
            <person name="Trinh H.N."/>
        </authorList>
    </citation>
    <scope>NUCLEOTIDE SEQUENCE [LARGE SCALE GENOMIC DNA]</scope>
    <source>
        <strain evidence="4 5">PC14</strain>
    </source>
</reference>
<evidence type="ECO:0000256" key="1">
    <source>
        <dbReference type="ARBA" id="ARBA00022612"/>
    </source>
</evidence>
<evidence type="ECO:0000256" key="2">
    <source>
        <dbReference type="ARBA" id="ARBA00023219"/>
    </source>
</evidence>
<dbReference type="InterPro" id="IPR052404">
    <property type="entry name" value="SPP1-like_terminase"/>
</dbReference>